<name>A0A0C3QKJ4_9AGAM</name>
<feature type="region of interest" description="Disordered" evidence="1">
    <location>
        <begin position="509"/>
        <end position="554"/>
    </location>
</feature>
<proteinExistence type="predicted"/>
<evidence type="ECO:0000313" key="3">
    <source>
        <dbReference type="Proteomes" id="UP000054248"/>
    </source>
</evidence>
<accession>A0A0C3QKJ4</accession>
<dbReference type="EMBL" id="KN823017">
    <property type="protein sequence ID" value="KIO26929.1"/>
    <property type="molecule type" value="Genomic_DNA"/>
</dbReference>
<feature type="compositionally biased region" description="Low complexity" evidence="1">
    <location>
        <begin position="367"/>
        <end position="376"/>
    </location>
</feature>
<reference evidence="2 3" key="1">
    <citation type="submission" date="2014-04" db="EMBL/GenBank/DDBJ databases">
        <authorList>
            <consortium name="DOE Joint Genome Institute"/>
            <person name="Kuo A."/>
            <person name="Girlanda M."/>
            <person name="Perotto S."/>
            <person name="Kohler A."/>
            <person name="Nagy L.G."/>
            <person name="Floudas D."/>
            <person name="Copeland A."/>
            <person name="Barry K.W."/>
            <person name="Cichocki N."/>
            <person name="Veneault-Fourrey C."/>
            <person name="LaButti K."/>
            <person name="Lindquist E.A."/>
            <person name="Lipzen A."/>
            <person name="Lundell T."/>
            <person name="Morin E."/>
            <person name="Murat C."/>
            <person name="Sun H."/>
            <person name="Tunlid A."/>
            <person name="Henrissat B."/>
            <person name="Grigoriev I.V."/>
            <person name="Hibbett D.S."/>
            <person name="Martin F."/>
            <person name="Nordberg H.P."/>
            <person name="Cantor M.N."/>
            <person name="Hua S.X."/>
        </authorList>
    </citation>
    <scope>NUCLEOTIDE SEQUENCE [LARGE SCALE GENOMIC DNA]</scope>
    <source>
        <strain evidence="2 3">MUT 4182</strain>
    </source>
</reference>
<dbReference type="Proteomes" id="UP000054248">
    <property type="component" value="Unassembled WGS sequence"/>
</dbReference>
<sequence length="821" mass="88321">MTTNANADSTSNIQQNESSDGLGALKKSRRQTAFYPNIQNIPSNPFSKSAAKRESVMALGSIEHLQHYFTKTGLASKRKTTKVKGLVPALGPSIIPTLEISGVSSSTSSFELPPSPVVQTVSRPPYPHVERVYPQTDPDALKPGLIRDLEETEKAWSIGVDSKEKEKADSGPLLLTASNIKKQAENSFEVLSVLQTTTRTIRSVRNYLVSLPDDQFLQPTPNTNKSLEHRSTGGSGFLRQAPGTTTMRPSLLPGSTTSSAPPSVPFPSAPADPHARIRKAAMDVLAMLRLLEESYRIPLSDDAYDSLSVGSSGGGDVPLSVSDEFVSTGAPTPPRSLGSGRSSVVTATTDKRGSGIFSVPEDDDNESATSASASHAGSGGSASRRESSSAAKLLPKAGVTTAFVPLRGNGATIQVWVDEEDNLLDDPLESPKPKREAWDERLVLGGGWLYKQVSLNDLGEQKAVVEKYLDIVDEVLFEGPSSTPSALFGSQLPQAAHYHRGWQRVKASLPTTSRLRRTRSSLGPSPSHSQSPTESEVAGPSAGSGNAGGSSSLRRVSSNGILPNILNDAFVAEPEDVGGKNSDMLDDVAEGDEEEDDGEFEDGELAEWARRDRFADDVLARLWSILSAHLPSQLLEHLPSYTSSADREALLIRLSDGQLLCHAYNAIVRRSRKQWGFIGAASIHDIVALEAKQKEVDAKKVIGWTFRRMENLRLWAAALKLRHLVALAPPSQSPPLKPGVPPSPIPSQSSSPVKPSMQSMIAPHVVPVTVSRVLNSMGPAAPFDAKLIAKREVGWDEMLQVALQRWVDAILKETRSKNTHT</sequence>
<dbReference type="PANTHER" id="PTHR38702">
    <property type="entry name" value="CALPONIN-HOMOLOGY (CH) DOMAIN-CONTAINING PROTEIN"/>
    <property type="match status" value="1"/>
</dbReference>
<feature type="region of interest" description="Disordered" evidence="1">
    <location>
        <begin position="576"/>
        <end position="601"/>
    </location>
</feature>
<protein>
    <submittedName>
        <fullName evidence="2">Uncharacterized protein</fullName>
    </submittedName>
</protein>
<organism evidence="2 3">
    <name type="scientific">Tulasnella calospora MUT 4182</name>
    <dbReference type="NCBI Taxonomy" id="1051891"/>
    <lineage>
        <taxon>Eukaryota</taxon>
        <taxon>Fungi</taxon>
        <taxon>Dikarya</taxon>
        <taxon>Basidiomycota</taxon>
        <taxon>Agaricomycotina</taxon>
        <taxon>Agaricomycetes</taxon>
        <taxon>Cantharellales</taxon>
        <taxon>Tulasnellaceae</taxon>
        <taxon>Tulasnella</taxon>
    </lineage>
</organism>
<dbReference type="STRING" id="1051891.A0A0C3QKJ4"/>
<feature type="compositionally biased region" description="Low complexity" evidence="1">
    <location>
        <begin position="746"/>
        <end position="756"/>
    </location>
</feature>
<feature type="compositionally biased region" description="Pro residues" evidence="1">
    <location>
        <begin position="732"/>
        <end position="745"/>
    </location>
</feature>
<feature type="compositionally biased region" description="Polar residues" evidence="1">
    <location>
        <begin position="1"/>
        <end position="19"/>
    </location>
</feature>
<keyword evidence="3" id="KW-1185">Reference proteome</keyword>
<feature type="region of interest" description="Disordered" evidence="1">
    <location>
        <begin position="732"/>
        <end position="756"/>
    </location>
</feature>
<feature type="compositionally biased region" description="Low complexity" evidence="1">
    <location>
        <begin position="249"/>
        <end position="261"/>
    </location>
</feature>
<feature type="region of interest" description="Disordered" evidence="1">
    <location>
        <begin position="214"/>
        <end position="272"/>
    </location>
</feature>
<dbReference type="HOGENOM" id="CLU_013928_0_0_1"/>
<feature type="region of interest" description="Disordered" evidence="1">
    <location>
        <begin position="1"/>
        <end position="28"/>
    </location>
</feature>
<evidence type="ECO:0000313" key="2">
    <source>
        <dbReference type="EMBL" id="KIO26929.1"/>
    </source>
</evidence>
<feature type="compositionally biased region" description="Acidic residues" evidence="1">
    <location>
        <begin position="584"/>
        <end position="601"/>
    </location>
</feature>
<dbReference type="AlphaFoldDB" id="A0A0C3QKJ4"/>
<reference evidence="3" key="2">
    <citation type="submission" date="2015-01" db="EMBL/GenBank/DDBJ databases">
        <title>Evolutionary Origins and Diversification of the Mycorrhizal Mutualists.</title>
        <authorList>
            <consortium name="DOE Joint Genome Institute"/>
            <consortium name="Mycorrhizal Genomics Consortium"/>
            <person name="Kohler A."/>
            <person name="Kuo A."/>
            <person name="Nagy L.G."/>
            <person name="Floudas D."/>
            <person name="Copeland A."/>
            <person name="Barry K.W."/>
            <person name="Cichocki N."/>
            <person name="Veneault-Fourrey C."/>
            <person name="LaButti K."/>
            <person name="Lindquist E.A."/>
            <person name="Lipzen A."/>
            <person name="Lundell T."/>
            <person name="Morin E."/>
            <person name="Murat C."/>
            <person name="Riley R."/>
            <person name="Ohm R."/>
            <person name="Sun H."/>
            <person name="Tunlid A."/>
            <person name="Henrissat B."/>
            <person name="Grigoriev I.V."/>
            <person name="Hibbett D.S."/>
            <person name="Martin F."/>
        </authorList>
    </citation>
    <scope>NUCLEOTIDE SEQUENCE [LARGE SCALE GENOMIC DNA]</scope>
    <source>
        <strain evidence="3">MUT 4182</strain>
    </source>
</reference>
<evidence type="ECO:0000256" key="1">
    <source>
        <dbReference type="SAM" id="MobiDB-lite"/>
    </source>
</evidence>
<feature type="compositionally biased region" description="Polar residues" evidence="1">
    <location>
        <begin position="339"/>
        <end position="348"/>
    </location>
</feature>
<gene>
    <name evidence="2" type="ORF">M407DRAFT_23865</name>
</gene>
<dbReference type="OrthoDB" id="2534759at2759"/>
<feature type="region of interest" description="Disordered" evidence="1">
    <location>
        <begin position="320"/>
        <end position="389"/>
    </location>
</feature>
<dbReference type="PANTHER" id="PTHR38702:SF1">
    <property type="entry name" value="CALPONIN-HOMOLOGY (CH) DOMAIN-CONTAINING PROTEIN"/>
    <property type="match status" value="1"/>
</dbReference>
<feature type="compositionally biased region" description="Low complexity" evidence="1">
    <location>
        <begin position="520"/>
        <end position="552"/>
    </location>
</feature>